<protein>
    <recommendedName>
        <fullName evidence="4">DUF5709 domain-containing protein</fullName>
    </recommendedName>
</protein>
<evidence type="ECO:0000313" key="2">
    <source>
        <dbReference type="EMBL" id="MBE1562604.1"/>
    </source>
</evidence>
<dbReference type="RefSeq" id="WP_192777308.1">
    <property type="nucleotide sequence ID" value="NZ_BAAASY010000002.1"/>
</dbReference>
<proteinExistence type="predicted"/>
<organism evidence="2 3">
    <name type="scientific">Nonomuraea africana</name>
    <dbReference type="NCBI Taxonomy" id="46171"/>
    <lineage>
        <taxon>Bacteria</taxon>
        <taxon>Bacillati</taxon>
        <taxon>Actinomycetota</taxon>
        <taxon>Actinomycetes</taxon>
        <taxon>Streptosporangiales</taxon>
        <taxon>Streptosporangiaceae</taxon>
        <taxon>Nonomuraea</taxon>
    </lineage>
</organism>
<evidence type="ECO:0008006" key="4">
    <source>
        <dbReference type="Google" id="ProtNLM"/>
    </source>
</evidence>
<evidence type="ECO:0000256" key="1">
    <source>
        <dbReference type="SAM" id="MobiDB-lite"/>
    </source>
</evidence>
<sequence>MSETPDARYTGEEAAERVDRALNDDASPDEVDQRDAQVVADTEAAPVRPERGPYADEDAEEGDPEEAAHRETLWDGSAAPPRADEGVEPPD</sequence>
<feature type="compositionally biased region" description="Acidic residues" evidence="1">
    <location>
        <begin position="55"/>
        <end position="65"/>
    </location>
</feature>
<keyword evidence="3" id="KW-1185">Reference proteome</keyword>
<comment type="caution">
    <text evidence="2">The sequence shown here is derived from an EMBL/GenBank/DDBJ whole genome shotgun (WGS) entry which is preliminary data.</text>
</comment>
<evidence type="ECO:0000313" key="3">
    <source>
        <dbReference type="Proteomes" id="UP000661607"/>
    </source>
</evidence>
<gene>
    <name evidence="2" type="ORF">H4W81_005383</name>
</gene>
<dbReference type="EMBL" id="JADBEF010000001">
    <property type="protein sequence ID" value="MBE1562604.1"/>
    <property type="molecule type" value="Genomic_DNA"/>
</dbReference>
<name>A0ABR9KKS0_9ACTN</name>
<reference evidence="2 3" key="1">
    <citation type="submission" date="2020-10" db="EMBL/GenBank/DDBJ databases">
        <title>Sequencing the genomes of 1000 actinobacteria strains.</title>
        <authorList>
            <person name="Klenk H.-P."/>
        </authorList>
    </citation>
    <scope>NUCLEOTIDE SEQUENCE [LARGE SCALE GENOMIC DNA]</scope>
    <source>
        <strain evidence="2 3">DSM 43748</strain>
    </source>
</reference>
<accession>A0ABR9KKS0</accession>
<feature type="region of interest" description="Disordered" evidence="1">
    <location>
        <begin position="21"/>
        <end position="91"/>
    </location>
</feature>
<dbReference type="Proteomes" id="UP000661607">
    <property type="component" value="Unassembled WGS sequence"/>
</dbReference>